<name>A0AAV4TQP0_CAEEX</name>
<organism evidence="1 2">
    <name type="scientific">Caerostris extrusa</name>
    <name type="common">Bark spider</name>
    <name type="synonym">Caerostris bankana</name>
    <dbReference type="NCBI Taxonomy" id="172846"/>
    <lineage>
        <taxon>Eukaryota</taxon>
        <taxon>Metazoa</taxon>
        <taxon>Ecdysozoa</taxon>
        <taxon>Arthropoda</taxon>
        <taxon>Chelicerata</taxon>
        <taxon>Arachnida</taxon>
        <taxon>Araneae</taxon>
        <taxon>Araneomorphae</taxon>
        <taxon>Entelegynae</taxon>
        <taxon>Araneoidea</taxon>
        <taxon>Araneidae</taxon>
        <taxon>Caerostris</taxon>
    </lineage>
</organism>
<comment type="caution">
    <text evidence="1">The sequence shown here is derived from an EMBL/GenBank/DDBJ whole genome shotgun (WGS) entry which is preliminary data.</text>
</comment>
<sequence>MVFMVCILNISRCLEENRMFVFISFIHLGISESGVAIEHIERIHLWQMLNIAYETRNKPAEYYTLHLCKVKSFFKFTPFPNICPSGVSHETFLPEAEAERLIKERTIFYPEPYQPHFDMRSSAKIGSLRHFITLLGHQSKAADRRGRPRE</sequence>
<reference evidence="1 2" key="1">
    <citation type="submission" date="2021-06" db="EMBL/GenBank/DDBJ databases">
        <title>Caerostris extrusa draft genome.</title>
        <authorList>
            <person name="Kono N."/>
            <person name="Arakawa K."/>
        </authorList>
    </citation>
    <scope>NUCLEOTIDE SEQUENCE [LARGE SCALE GENOMIC DNA]</scope>
</reference>
<proteinExistence type="predicted"/>
<keyword evidence="2" id="KW-1185">Reference proteome</keyword>
<dbReference type="EMBL" id="BPLR01011670">
    <property type="protein sequence ID" value="GIY48059.1"/>
    <property type="molecule type" value="Genomic_DNA"/>
</dbReference>
<evidence type="ECO:0000313" key="2">
    <source>
        <dbReference type="Proteomes" id="UP001054945"/>
    </source>
</evidence>
<dbReference type="AlphaFoldDB" id="A0AAV4TQP0"/>
<evidence type="ECO:0000313" key="1">
    <source>
        <dbReference type="EMBL" id="GIY48059.1"/>
    </source>
</evidence>
<dbReference type="Proteomes" id="UP001054945">
    <property type="component" value="Unassembled WGS sequence"/>
</dbReference>
<gene>
    <name evidence="1" type="ORF">CEXT_307201</name>
</gene>
<accession>A0AAV4TQP0</accession>
<protein>
    <submittedName>
        <fullName evidence="1">Uncharacterized protein</fullName>
    </submittedName>
</protein>